<feature type="transmembrane region" description="Helical" evidence="8">
    <location>
        <begin position="70"/>
        <end position="90"/>
    </location>
</feature>
<dbReference type="EMBL" id="CP046401">
    <property type="protein sequence ID" value="QGY46721.1"/>
    <property type="molecule type" value="Genomic_DNA"/>
</dbReference>
<dbReference type="PROSITE" id="PS00216">
    <property type="entry name" value="SUGAR_TRANSPORT_1"/>
    <property type="match status" value="1"/>
</dbReference>
<keyword evidence="4" id="KW-1003">Cell membrane</keyword>
<evidence type="ECO:0000256" key="1">
    <source>
        <dbReference type="ARBA" id="ARBA00003279"/>
    </source>
</evidence>
<dbReference type="InterPro" id="IPR011701">
    <property type="entry name" value="MFS"/>
</dbReference>
<feature type="transmembrane region" description="Helical" evidence="8">
    <location>
        <begin position="158"/>
        <end position="177"/>
    </location>
</feature>
<dbReference type="CDD" id="cd17474">
    <property type="entry name" value="MFS_YfmO_like"/>
    <property type="match status" value="1"/>
</dbReference>
<feature type="transmembrane region" description="Helical" evidence="8">
    <location>
        <begin position="335"/>
        <end position="354"/>
    </location>
</feature>
<evidence type="ECO:0000256" key="3">
    <source>
        <dbReference type="ARBA" id="ARBA00007520"/>
    </source>
</evidence>
<dbReference type="RefSeq" id="WP_158869880.1">
    <property type="nucleotide sequence ID" value="NZ_CP046401.1"/>
</dbReference>
<feature type="transmembrane region" description="Helical" evidence="8">
    <location>
        <begin position="44"/>
        <end position="63"/>
    </location>
</feature>
<feature type="transmembrane region" description="Helical" evidence="8">
    <location>
        <begin position="237"/>
        <end position="258"/>
    </location>
</feature>
<dbReference type="PANTHER" id="PTHR43124:SF3">
    <property type="entry name" value="CHLORAMPHENICOL EFFLUX PUMP RV0191"/>
    <property type="match status" value="1"/>
</dbReference>
<comment type="similarity">
    <text evidence="3">Belongs to the major facilitator superfamily. TCR/Tet family.</text>
</comment>
<dbReference type="InterPro" id="IPR050189">
    <property type="entry name" value="MFS_Efflux_Transporters"/>
</dbReference>
<reference evidence="10 11" key="1">
    <citation type="submission" date="2019-11" db="EMBL/GenBank/DDBJ databases">
        <authorList>
            <person name="Zheng R.K."/>
            <person name="Sun C.M."/>
        </authorList>
    </citation>
    <scope>NUCLEOTIDE SEQUENCE [LARGE SCALE GENOMIC DNA]</scope>
    <source>
        <strain evidence="10 11">WC007</strain>
    </source>
</reference>
<dbReference type="SUPFAM" id="SSF103473">
    <property type="entry name" value="MFS general substrate transporter"/>
    <property type="match status" value="1"/>
</dbReference>
<evidence type="ECO:0000256" key="5">
    <source>
        <dbReference type="ARBA" id="ARBA00022692"/>
    </source>
</evidence>
<dbReference type="KEGG" id="mcos:GM418_24605"/>
<dbReference type="GO" id="GO:0005886">
    <property type="term" value="C:plasma membrane"/>
    <property type="evidence" value="ECO:0007669"/>
    <property type="project" value="UniProtKB-SubCell"/>
</dbReference>
<dbReference type="Pfam" id="PF07690">
    <property type="entry name" value="MFS_1"/>
    <property type="match status" value="1"/>
</dbReference>
<dbReference type="InterPro" id="IPR005829">
    <property type="entry name" value="Sugar_transporter_CS"/>
</dbReference>
<gene>
    <name evidence="10" type="ORF">GM418_24605</name>
</gene>
<comment type="subcellular location">
    <subcellularLocation>
        <location evidence="2">Cell membrane</location>
        <topology evidence="2">Multi-pass membrane protein</topology>
    </subcellularLocation>
</comment>
<evidence type="ECO:0000259" key="9">
    <source>
        <dbReference type="PROSITE" id="PS50850"/>
    </source>
</evidence>
<name>A0A6I6JVV4_9BACT</name>
<feature type="transmembrane region" description="Helical" evidence="8">
    <location>
        <begin position="295"/>
        <end position="323"/>
    </location>
</feature>
<proteinExistence type="inferred from homology"/>
<dbReference type="PRINTS" id="PR01035">
    <property type="entry name" value="TCRTETA"/>
</dbReference>
<evidence type="ECO:0000256" key="4">
    <source>
        <dbReference type="ARBA" id="ARBA00022475"/>
    </source>
</evidence>
<sequence length="381" mass="41664">MQRKNLTVIFLSTLIAVMGVASITPAFPSIIKHFGITPMQVTLLITVFTFPGIFLAPVIGVLADNFGRKTILIPSLFLFGLAGLACFFTKNWHILLVLRFFQGIGAASLGMLNVTLIGDLFSGPKRGEIMGYNASVLSIGTATYPAVGGALAMAGWQFPFLLALLGVPTAFMVIFWLKNPEPDKKQNLADYLKRTWKNVNQKTVWGLFILNVLLFVILYGAYLSYFPQLMTERMNSSSLQIGLFMSGFSVVTAITSSQLKRINKILKPKVQLQIGFTLYLVSMLLLSFADEWWKLLFPIVTFGMAHGMIIPGVQTLLVGFAPITERAGFMSINSMVLRLGQTTGPIIIGFFYALGGTGTAFIGGAIVAVVMLIISFTMLKL</sequence>
<feature type="transmembrane region" description="Helical" evidence="8">
    <location>
        <begin position="96"/>
        <end position="117"/>
    </location>
</feature>
<feature type="transmembrane region" description="Helical" evidence="8">
    <location>
        <begin position="203"/>
        <end position="225"/>
    </location>
</feature>
<dbReference type="InterPro" id="IPR036259">
    <property type="entry name" value="MFS_trans_sf"/>
</dbReference>
<dbReference type="PROSITE" id="PS50850">
    <property type="entry name" value="MFS"/>
    <property type="match status" value="1"/>
</dbReference>
<evidence type="ECO:0000256" key="6">
    <source>
        <dbReference type="ARBA" id="ARBA00022989"/>
    </source>
</evidence>
<dbReference type="PANTHER" id="PTHR43124">
    <property type="entry name" value="PURINE EFFLUX PUMP PBUE"/>
    <property type="match status" value="1"/>
</dbReference>
<protein>
    <submittedName>
        <fullName evidence="10">MFS transporter</fullName>
    </submittedName>
</protein>
<keyword evidence="5 8" id="KW-0812">Transmembrane</keyword>
<evidence type="ECO:0000313" key="10">
    <source>
        <dbReference type="EMBL" id="QGY46721.1"/>
    </source>
</evidence>
<evidence type="ECO:0000256" key="7">
    <source>
        <dbReference type="ARBA" id="ARBA00023136"/>
    </source>
</evidence>
<comment type="function">
    <text evidence="1">Resistance to tetracycline by an active tetracycline efflux. This is an energy-dependent process that decreases the accumulation of the antibiotic in whole cells. This protein functions as a metal-tetracycline/H(+) antiporter.</text>
</comment>
<dbReference type="InterPro" id="IPR020846">
    <property type="entry name" value="MFS_dom"/>
</dbReference>
<keyword evidence="7 8" id="KW-0472">Membrane</keyword>
<keyword evidence="6 8" id="KW-1133">Transmembrane helix</keyword>
<dbReference type="AlphaFoldDB" id="A0A6I6JVV4"/>
<dbReference type="InterPro" id="IPR001958">
    <property type="entry name" value="Tet-R_TetA/multi-R_MdtG-like"/>
</dbReference>
<feature type="domain" description="Major facilitator superfamily (MFS) profile" evidence="9">
    <location>
        <begin position="5"/>
        <end position="381"/>
    </location>
</feature>
<evidence type="ECO:0000256" key="8">
    <source>
        <dbReference type="SAM" id="Phobius"/>
    </source>
</evidence>
<evidence type="ECO:0000256" key="2">
    <source>
        <dbReference type="ARBA" id="ARBA00004651"/>
    </source>
</evidence>
<organism evidence="10 11">
    <name type="scientific">Maribellus comscasis</name>
    <dbReference type="NCBI Taxonomy" id="2681766"/>
    <lineage>
        <taxon>Bacteria</taxon>
        <taxon>Pseudomonadati</taxon>
        <taxon>Bacteroidota</taxon>
        <taxon>Bacteroidia</taxon>
        <taxon>Marinilabiliales</taxon>
        <taxon>Prolixibacteraceae</taxon>
        <taxon>Maribellus</taxon>
    </lineage>
</organism>
<keyword evidence="11" id="KW-1185">Reference proteome</keyword>
<dbReference type="Proteomes" id="UP000428260">
    <property type="component" value="Chromosome"/>
</dbReference>
<feature type="transmembrane region" description="Helical" evidence="8">
    <location>
        <begin position="129"/>
        <end position="152"/>
    </location>
</feature>
<evidence type="ECO:0000313" key="11">
    <source>
        <dbReference type="Proteomes" id="UP000428260"/>
    </source>
</evidence>
<dbReference type="Gene3D" id="1.20.1250.20">
    <property type="entry name" value="MFS general substrate transporter like domains"/>
    <property type="match status" value="1"/>
</dbReference>
<feature type="transmembrane region" description="Helical" evidence="8">
    <location>
        <begin position="360"/>
        <end position="379"/>
    </location>
</feature>
<feature type="transmembrane region" description="Helical" evidence="8">
    <location>
        <begin position="270"/>
        <end position="289"/>
    </location>
</feature>
<dbReference type="GO" id="GO:0022857">
    <property type="term" value="F:transmembrane transporter activity"/>
    <property type="evidence" value="ECO:0007669"/>
    <property type="project" value="InterPro"/>
</dbReference>
<accession>A0A6I6JVV4</accession>